<gene>
    <name evidence="1" type="ORF">S01H4_54212</name>
</gene>
<evidence type="ECO:0000313" key="1">
    <source>
        <dbReference type="EMBL" id="GAH11511.1"/>
    </source>
</evidence>
<name>X1CSU8_9ZZZZ</name>
<dbReference type="AlphaFoldDB" id="X1CSU8"/>
<dbReference type="EMBL" id="BART01031175">
    <property type="protein sequence ID" value="GAH11511.1"/>
    <property type="molecule type" value="Genomic_DNA"/>
</dbReference>
<protein>
    <submittedName>
        <fullName evidence="1">Uncharacterized protein</fullName>
    </submittedName>
</protein>
<reference evidence="1" key="1">
    <citation type="journal article" date="2014" name="Front. Microbiol.">
        <title>High frequency of phylogenetically diverse reductive dehalogenase-homologous genes in deep subseafloor sedimentary metagenomes.</title>
        <authorList>
            <person name="Kawai M."/>
            <person name="Futagami T."/>
            <person name="Toyoda A."/>
            <person name="Takaki Y."/>
            <person name="Nishi S."/>
            <person name="Hori S."/>
            <person name="Arai W."/>
            <person name="Tsubouchi T."/>
            <person name="Morono Y."/>
            <person name="Uchiyama I."/>
            <person name="Ito T."/>
            <person name="Fujiyama A."/>
            <person name="Inagaki F."/>
            <person name="Takami H."/>
        </authorList>
    </citation>
    <scope>NUCLEOTIDE SEQUENCE</scope>
    <source>
        <strain evidence="1">Expedition CK06-06</strain>
    </source>
</reference>
<accession>X1CSU8</accession>
<sequence>MSEEFYDNKIAPKLKEVGDLCAKYGVPFLAVAEYAPGKVGRTAFQTNEECIEMVMIRHCAKTAPNIDGYVIGLMRWAREKNINTDASIVMRQLTDNKALNSDP</sequence>
<organism evidence="1">
    <name type="scientific">marine sediment metagenome</name>
    <dbReference type="NCBI Taxonomy" id="412755"/>
    <lineage>
        <taxon>unclassified sequences</taxon>
        <taxon>metagenomes</taxon>
        <taxon>ecological metagenomes</taxon>
    </lineage>
</organism>
<proteinExistence type="predicted"/>
<comment type="caution">
    <text evidence="1">The sequence shown here is derived from an EMBL/GenBank/DDBJ whole genome shotgun (WGS) entry which is preliminary data.</text>
</comment>